<reference evidence="9" key="3">
    <citation type="submission" date="2018-08" db="UniProtKB">
        <authorList>
            <consortium name="EnsemblPlants"/>
        </authorList>
    </citation>
    <scope>IDENTIFICATION</scope>
    <source>
        <strain evidence="9">cv. Bd21</strain>
    </source>
</reference>
<dbReference type="EnsemblPlants" id="KQK22915">
    <property type="protein sequence ID" value="KQK22915"/>
    <property type="gene ID" value="BRADI_1g70050v3"/>
</dbReference>
<feature type="compositionally biased region" description="Polar residues" evidence="6">
    <location>
        <begin position="219"/>
        <end position="245"/>
    </location>
</feature>
<dbReference type="InterPro" id="IPR056280">
    <property type="entry name" value="AIPP2-like_SPOC"/>
</dbReference>
<feature type="compositionally biased region" description="Low complexity" evidence="6">
    <location>
        <begin position="834"/>
        <end position="843"/>
    </location>
</feature>
<feature type="region of interest" description="Disordered" evidence="6">
    <location>
        <begin position="809"/>
        <end position="883"/>
    </location>
</feature>
<evidence type="ECO:0000256" key="4">
    <source>
        <dbReference type="ARBA" id="ARBA00023015"/>
    </source>
</evidence>
<dbReference type="Proteomes" id="UP000008810">
    <property type="component" value="Chromosome 1"/>
</dbReference>
<dbReference type="ExpressionAtlas" id="A0A0Q3JZI3">
    <property type="expression patterns" value="baseline and differential"/>
</dbReference>
<feature type="compositionally biased region" description="Low complexity" evidence="6">
    <location>
        <begin position="813"/>
        <end position="826"/>
    </location>
</feature>
<feature type="region of interest" description="Disordered" evidence="6">
    <location>
        <begin position="1"/>
        <end position="75"/>
    </location>
</feature>
<dbReference type="EMBL" id="CM000880">
    <property type="protein sequence ID" value="KQK22915.1"/>
    <property type="molecule type" value="Genomic_DNA"/>
</dbReference>
<feature type="compositionally biased region" description="Basic and acidic residues" evidence="6">
    <location>
        <begin position="246"/>
        <end position="257"/>
    </location>
</feature>
<feature type="domain" description="AIPP2-like SPOC-like" evidence="7">
    <location>
        <begin position="391"/>
        <end position="518"/>
    </location>
</feature>
<dbReference type="FunCoup" id="A0A0Q3JZI3">
    <property type="interactions" value="702"/>
</dbReference>
<feature type="region of interest" description="Disordered" evidence="6">
    <location>
        <begin position="190"/>
        <end position="292"/>
    </location>
</feature>
<gene>
    <name evidence="9" type="primary">LOC100846885</name>
    <name evidence="8" type="ORF">BRADI_1g70050v3</name>
</gene>
<evidence type="ECO:0000256" key="5">
    <source>
        <dbReference type="ARBA" id="ARBA00023163"/>
    </source>
</evidence>
<feature type="compositionally biased region" description="Polar residues" evidence="6">
    <location>
        <begin position="706"/>
        <end position="721"/>
    </location>
</feature>
<dbReference type="KEGG" id="bdi:100846885"/>
<dbReference type="InterPro" id="IPR049914">
    <property type="entry name" value="PHD1-3/5-6"/>
</dbReference>
<feature type="region of interest" description="Disordered" evidence="6">
    <location>
        <begin position="526"/>
        <end position="550"/>
    </location>
</feature>
<feature type="region of interest" description="Disordered" evidence="6">
    <location>
        <begin position="703"/>
        <end position="727"/>
    </location>
</feature>
<evidence type="ECO:0000256" key="2">
    <source>
        <dbReference type="ARBA" id="ARBA00022771"/>
    </source>
</evidence>
<dbReference type="GeneID" id="100846885"/>
<keyword evidence="4" id="KW-0805">Transcription regulation</keyword>
<keyword evidence="2" id="KW-0863">Zinc-finger</keyword>
<evidence type="ECO:0000313" key="10">
    <source>
        <dbReference type="Proteomes" id="UP000008810"/>
    </source>
</evidence>
<protein>
    <recommendedName>
        <fullName evidence="7">AIPP2-like SPOC-like domain-containing protein</fullName>
    </recommendedName>
</protein>
<proteinExistence type="predicted"/>
<dbReference type="RefSeq" id="XP_010228977.1">
    <property type="nucleotide sequence ID" value="XM_010230675.3"/>
</dbReference>
<evidence type="ECO:0000313" key="8">
    <source>
        <dbReference type="EMBL" id="KQK22915.1"/>
    </source>
</evidence>
<keyword evidence="1" id="KW-0479">Metal-binding</keyword>
<reference evidence="8" key="2">
    <citation type="submission" date="2017-06" db="EMBL/GenBank/DDBJ databases">
        <title>WGS assembly of Brachypodium distachyon.</title>
        <authorList>
            <consortium name="The International Brachypodium Initiative"/>
            <person name="Lucas S."/>
            <person name="Harmon-Smith M."/>
            <person name="Lail K."/>
            <person name="Tice H."/>
            <person name="Grimwood J."/>
            <person name="Bruce D."/>
            <person name="Barry K."/>
            <person name="Shu S."/>
            <person name="Lindquist E."/>
            <person name="Wang M."/>
            <person name="Pitluck S."/>
            <person name="Vogel J.P."/>
            <person name="Garvin D.F."/>
            <person name="Mockler T.C."/>
            <person name="Schmutz J."/>
            <person name="Rokhsar D."/>
            <person name="Bevan M.W."/>
        </authorList>
    </citation>
    <scope>NUCLEOTIDE SEQUENCE</scope>
    <source>
        <strain evidence="8">Bd21</strain>
    </source>
</reference>
<evidence type="ECO:0000313" key="9">
    <source>
        <dbReference type="EnsemblPlants" id="KQK22915"/>
    </source>
</evidence>
<dbReference type="GO" id="GO:0140566">
    <property type="term" value="F:histone reader activity"/>
    <property type="evidence" value="ECO:0007669"/>
    <property type="project" value="InterPro"/>
</dbReference>
<feature type="region of interest" description="Disordered" evidence="6">
    <location>
        <begin position="90"/>
        <end position="148"/>
    </location>
</feature>
<dbReference type="PANTHER" id="PTHR33304:SF3">
    <property type="entry name" value="EXPRESSED PROTEIN"/>
    <property type="match status" value="1"/>
</dbReference>
<dbReference type="OrthoDB" id="651601at2759"/>
<name>A0A0Q3JZI3_BRADI</name>
<feature type="compositionally biased region" description="Low complexity" evidence="6">
    <location>
        <begin position="533"/>
        <end position="543"/>
    </location>
</feature>
<dbReference type="PANTHER" id="PTHR33304">
    <property type="match status" value="1"/>
</dbReference>
<keyword evidence="10" id="KW-1185">Reference proteome</keyword>
<dbReference type="GO" id="GO:0008270">
    <property type="term" value="F:zinc ion binding"/>
    <property type="evidence" value="ECO:0007669"/>
    <property type="project" value="UniProtKB-KW"/>
</dbReference>
<evidence type="ECO:0000259" key="7">
    <source>
        <dbReference type="Pfam" id="PF23121"/>
    </source>
</evidence>
<dbReference type="Gramene" id="KQK22915">
    <property type="protein sequence ID" value="KQK22915"/>
    <property type="gene ID" value="BRADI_1g70050v3"/>
</dbReference>
<evidence type="ECO:0000256" key="6">
    <source>
        <dbReference type="SAM" id="MobiDB-lite"/>
    </source>
</evidence>
<feature type="compositionally biased region" description="Low complexity" evidence="6">
    <location>
        <begin position="863"/>
        <end position="873"/>
    </location>
</feature>
<evidence type="ECO:0000256" key="3">
    <source>
        <dbReference type="ARBA" id="ARBA00022833"/>
    </source>
</evidence>
<keyword evidence="5" id="KW-0804">Transcription</keyword>
<feature type="compositionally biased region" description="Basic and acidic residues" evidence="6">
    <location>
        <begin position="845"/>
        <end position="855"/>
    </location>
</feature>
<feature type="compositionally biased region" description="Low complexity" evidence="6">
    <location>
        <begin position="261"/>
        <end position="274"/>
    </location>
</feature>
<keyword evidence="3" id="KW-0862">Zinc</keyword>
<organism evidence="8">
    <name type="scientific">Brachypodium distachyon</name>
    <name type="common">Purple false brome</name>
    <name type="synonym">Trachynia distachya</name>
    <dbReference type="NCBI Taxonomy" id="15368"/>
    <lineage>
        <taxon>Eukaryota</taxon>
        <taxon>Viridiplantae</taxon>
        <taxon>Streptophyta</taxon>
        <taxon>Embryophyta</taxon>
        <taxon>Tracheophyta</taxon>
        <taxon>Spermatophyta</taxon>
        <taxon>Magnoliopsida</taxon>
        <taxon>Liliopsida</taxon>
        <taxon>Poales</taxon>
        <taxon>Poaceae</taxon>
        <taxon>BOP clade</taxon>
        <taxon>Pooideae</taxon>
        <taxon>Stipodae</taxon>
        <taxon>Brachypodieae</taxon>
        <taxon>Brachypodium</taxon>
    </lineage>
</organism>
<dbReference type="Pfam" id="PF23121">
    <property type="entry name" value="SPOC_AIPP2"/>
    <property type="match status" value="1"/>
</dbReference>
<reference evidence="8 9" key="1">
    <citation type="journal article" date="2010" name="Nature">
        <title>Genome sequencing and analysis of the model grass Brachypodium distachyon.</title>
        <authorList>
            <consortium name="International Brachypodium Initiative"/>
        </authorList>
    </citation>
    <scope>NUCLEOTIDE SEQUENCE [LARGE SCALE GENOMIC DNA]</scope>
    <source>
        <strain evidence="8 9">Bd21</strain>
    </source>
</reference>
<evidence type="ECO:0000256" key="1">
    <source>
        <dbReference type="ARBA" id="ARBA00022723"/>
    </source>
</evidence>
<dbReference type="GO" id="GO:0034244">
    <property type="term" value="P:negative regulation of transcription elongation by RNA polymerase II"/>
    <property type="evidence" value="ECO:0007669"/>
    <property type="project" value="InterPro"/>
</dbReference>
<accession>A0A0Q3JZI3</accession>
<sequence>MAQAGRPSLRDPSVATAFRSAPAPPASRPGGAPPRAKDAPCPISGGDRDHSGQYRKVPGHVMHKSSGGTYSKPDARVKLIPAEDITYVRRGKPFSKTIGSSKLQKNHCRRSVTPPPSSRKVSLARSAPLNHKPTRPAPSVAPSLSPKRFETAENGQIVSLNRPSPICKAVQRDAIPPAVLLKQAAVNPKSPSSVHVLPAHSSKVPEAHSSKVPLRTKAEPSSKSVVNTLDNKKLCSTSHQATQVQRDQDHTVQKEPTVKPSLLSPTSVLSTRTTEVGPDTRSSPSPGFDGKCKLASLQPETSIPQAKSPQSTTPVPCDELSNDFEAVPSSKNCSRNETLPNQEASISCNMSSEIAGRKVCQNVHPASITQGAPVLLHTKLYKKPNHPETCWKGKFEVIGELTHTCDGIEAHFPREIFIKVYEATKQMPEILKLEALPLSCVLPKIFKMEPPDGQDIGLCFISSLQRSNRNFDHLLECTSSHIGLRTNIGTTELLIYSSKLLTKDDQTKDGKFYFWGVFRKNLRKKQHRDSNHRNNLNSRNASLSKRDSRIPEDIGMNLDMTEGIDKEGDKQTEGVKCKSGTKLELTGDKETNRINKCLAMRKTADSNAAVCNAAPAVSFFTGSCSPDSTDSPCKSSTRAPASGDLVLDSPPGFLDIPPGFTRAHYRIRAGETAQSYIDSSSSLVLDTPGYALDIPPGFTSAHRGSHTNATITSPGSENGVSTPFPEKKPQIKFSLNVPRPVQTDARPGFAELLKVKKEPGLPAPYKATEKLTPIGKANEIKFKHDEANVELQESSEEGEFRKTKRMSDLLGFSSPSSSNNTSPSSSIPRKCPEVSVSAAPSASKFQEKAPPEKQSHGWKRGQPEPSGPSAAEPEATKRLKVNGRMALNRCIGHRGL</sequence>
<dbReference type="AlphaFoldDB" id="A0A0Q3JZI3"/>